<keyword evidence="2" id="KW-0378">Hydrolase</keyword>
<dbReference type="Gene3D" id="3.10.110.10">
    <property type="entry name" value="Ubiquitin Conjugating Enzyme"/>
    <property type="match status" value="1"/>
</dbReference>
<sequence>MGRVKNIAEKKKKAHIFSGGGGGGTKGPEKVDKRNVEKQCPYCDRIFKQSGRLTDHIKKKHAEEVKEAEERREEEEKAGQASSGGGVVTMDVGSKGGYYTQKTPKMFLHEWCQKHKRPVPKYHPKQGEGDRWTCKVVLHDPKKKENTLVYFLDKDRSCATKEEACQRAAVVGLHGVAGERAMHRVLPKNYVPMWDDLRDRAEKRRETTERRAERAEKRKEKEKRISEWFSQLPEVHLSQENRELVEGLVAAFADAGPGSGGPGGSGPARLDADHLRLVGELKALGFRDKDAERAVRANGLDHKEALEWLCINVDERSLPKQYAPLAAPVTVVSQAEDKLRKEVRGLHSIGFPVNEAEAALSRAAGDEDAAFLSLYAGMVLRREGGLRCGQAGPPSQDWLDEMEVLAAIFMEDFESPADSKARVSTSFFDDKQEEERRCELEFWHPRSAPYPEEVPLVRLSVADLDAKVVLEMTRVSVEFAEELKGTPMIHDIVMNLPQALTAARENVRRATLGLTKQNLQQSGFGASADAGKGNGPRGRGQAKRHTAKRQSLHNERIGRELKERHLEIQRTHGDKIAKRKTLPVASFSGEILGVLNQYGFCVVCGETGCGKSTQIPQFVLENEIAADRAGYCSIICTQPRRISAIGLAERVAFERGEKVGDVIGYSVRLDSKTSARTRITYCTIGILLRRLISDPKLEGITHVIVDEVHERSLDSDMLLLLLKSVIKRRKDLQVLFMSATANAELFASYFSRGHKRDEDVIVSVPGKMFPVQQYFLEDACKQLGWQPPERASKKGKSNEHEIDYKLIENLVAMILEGPKNSRHNAILVFLPGMGEIMRAKNQLRNSHRINPQDLFIVPLHSTLTPSEQSMVYRHAPKGTTKVILSTNIAETSITVDDVTFIIDAGRVKELMYDTEKGIAMLKETFISRASAKQRMGRAGRVAPGVCWHLFSSGKFEHMAKFQSPEILRVPLEMLCLKVKACIKSSLK</sequence>
<keyword evidence="7" id="KW-0862">Zinc</keyword>
<keyword evidence="3 14" id="KW-0347">Helicase</keyword>
<feature type="domain" description="C2H2-type" evidence="10">
    <location>
        <begin position="38"/>
        <end position="66"/>
    </location>
</feature>
<feature type="domain" description="Helicase C-terminal" evidence="13">
    <location>
        <begin position="806"/>
        <end position="982"/>
    </location>
</feature>
<dbReference type="FunFam" id="3.40.50.300:FF:000526">
    <property type="entry name" value="DExH-box ATP-dependent RNA helicase DExH3"/>
    <property type="match status" value="1"/>
</dbReference>
<evidence type="ECO:0000259" key="13">
    <source>
        <dbReference type="PROSITE" id="PS51194"/>
    </source>
</evidence>
<evidence type="ECO:0000313" key="14">
    <source>
        <dbReference type="EMBL" id="WZN58817.1"/>
    </source>
</evidence>
<keyword evidence="7" id="KW-0863">Zinc-finger</keyword>
<dbReference type="InterPro" id="IPR006575">
    <property type="entry name" value="RWD_dom"/>
</dbReference>
<comment type="similarity">
    <text evidence="6">Belongs to the DExH box helicase family.</text>
</comment>
<dbReference type="InterPro" id="IPR014001">
    <property type="entry name" value="Helicase_ATP-bd"/>
</dbReference>
<dbReference type="CDD" id="cd18791">
    <property type="entry name" value="SF2_C_RHA"/>
    <property type="match status" value="1"/>
</dbReference>
<accession>A0AAX4NZ49</accession>
<feature type="region of interest" description="Disordered" evidence="8">
    <location>
        <begin position="201"/>
        <end position="220"/>
    </location>
</feature>
<dbReference type="InterPro" id="IPR015940">
    <property type="entry name" value="UBA"/>
</dbReference>
<dbReference type="InterPro" id="IPR009060">
    <property type="entry name" value="UBA-like_sf"/>
</dbReference>
<dbReference type="GO" id="GO:0016787">
    <property type="term" value="F:hydrolase activity"/>
    <property type="evidence" value="ECO:0007669"/>
    <property type="project" value="UniProtKB-KW"/>
</dbReference>
<dbReference type="Pfam" id="PF00270">
    <property type="entry name" value="DEAD"/>
    <property type="match status" value="1"/>
</dbReference>
<dbReference type="PROSITE" id="PS51192">
    <property type="entry name" value="HELICASE_ATP_BIND_1"/>
    <property type="match status" value="1"/>
</dbReference>
<dbReference type="Pfam" id="PF05773">
    <property type="entry name" value="RWD"/>
    <property type="match status" value="1"/>
</dbReference>
<dbReference type="CDD" id="cd11605">
    <property type="entry name" value="RWD_DRWD_ELF-like"/>
    <property type="match status" value="1"/>
</dbReference>
<evidence type="ECO:0000256" key="6">
    <source>
        <dbReference type="ARBA" id="ARBA00060772"/>
    </source>
</evidence>
<dbReference type="PANTHER" id="PTHR18934">
    <property type="entry name" value="ATP-DEPENDENT RNA HELICASE"/>
    <property type="match status" value="1"/>
</dbReference>
<dbReference type="Gene3D" id="3.30.160.60">
    <property type="entry name" value="Classic Zinc Finger"/>
    <property type="match status" value="1"/>
</dbReference>
<proteinExistence type="inferred from homology"/>
<dbReference type="PROSITE" id="PS00028">
    <property type="entry name" value="ZINC_FINGER_C2H2_1"/>
    <property type="match status" value="1"/>
</dbReference>
<keyword evidence="5" id="KW-0694">RNA-binding</keyword>
<reference evidence="14 15" key="1">
    <citation type="submission" date="2024-03" db="EMBL/GenBank/DDBJ databases">
        <title>Complete genome sequence of the green alga Chloropicon roscoffensis RCC1871.</title>
        <authorList>
            <person name="Lemieux C."/>
            <person name="Pombert J.-F."/>
            <person name="Otis C."/>
            <person name="Turmel M."/>
        </authorList>
    </citation>
    <scope>NUCLEOTIDE SEQUENCE [LARGE SCALE GENOMIC DNA]</scope>
    <source>
        <strain evidence="14 15">RCC1871</strain>
    </source>
</reference>
<dbReference type="SUPFAM" id="SSF54768">
    <property type="entry name" value="dsRNA-binding domain-like"/>
    <property type="match status" value="1"/>
</dbReference>
<dbReference type="InterPro" id="IPR001650">
    <property type="entry name" value="Helicase_C-like"/>
</dbReference>
<protein>
    <submittedName>
        <fullName evidence="14">DExH-box ATP-dependent RNA helicase</fullName>
    </submittedName>
</protein>
<dbReference type="GO" id="GO:0004386">
    <property type="term" value="F:helicase activity"/>
    <property type="evidence" value="ECO:0007669"/>
    <property type="project" value="UniProtKB-KW"/>
</dbReference>
<keyword evidence="7" id="KW-0479">Metal-binding</keyword>
<dbReference type="EMBL" id="CP151501">
    <property type="protein sequence ID" value="WZN58817.1"/>
    <property type="molecule type" value="Genomic_DNA"/>
</dbReference>
<evidence type="ECO:0000256" key="2">
    <source>
        <dbReference type="ARBA" id="ARBA00022801"/>
    </source>
</evidence>
<dbReference type="GO" id="GO:0008270">
    <property type="term" value="F:zinc ion binding"/>
    <property type="evidence" value="ECO:0007669"/>
    <property type="project" value="UniProtKB-KW"/>
</dbReference>
<evidence type="ECO:0000259" key="12">
    <source>
        <dbReference type="PROSITE" id="PS51192"/>
    </source>
</evidence>
<feature type="domain" description="UBA" evidence="9">
    <location>
        <begin position="334"/>
        <end position="377"/>
    </location>
</feature>
<dbReference type="InterPro" id="IPR027417">
    <property type="entry name" value="P-loop_NTPase"/>
</dbReference>
<gene>
    <name evidence="14" type="ORF">HKI87_01g03410</name>
</gene>
<dbReference type="SMART" id="SM00487">
    <property type="entry name" value="DEXDc"/>
    <property type="match status" value="1"/>
</dbReference>
<feature type="region of interest" description="Disordered" evidence="8">
    <location>
        <begin position="1"/>
        <end position="35"/>
    </location>
</feature>
<dbReference type="SMART" id="SM00490">
    <property type="entry name" value="HELICc"/>
    <property type="match status" value="1"/>
</dbReference>
<dbReference type="SMART" id="SM00355">
    <property type="entry name" value="ZnF_C2H2"/>
    <property type="match status" value="1"/>
</dbReference>
<dbReference type="PROSITE" id="PS50908">
    <property type="entry name" value="RWD"/>
    <property type="match status" value="1"/>
</dbReference>
<dbReference type="SUPFAM" id="SSF52540">
    <property type="entry name" value="P-loop containing nucleoside triphosphate hydrolases"/>
    <property type="match status" value="1"/>
</dbReference>
<dbReference type="SUPFAM" id="SSF54495">
    <property type="entry name" value="UBC-like"/>
    <property type="match status" value="1"/>
</dbReference>
<dbReference type="Gene3D" id="3.40.50.300">
    <property type="entry name" value="P-loop containing nucleotide triphosphate hydrolases"/>
    <property type="match status" value="2"/>
</dbReference>
<dbReference type="PANTHER" id="PTHR18934:SF145">
    <property type="entry name" value="ATP-DEPENDENT RNA HELICASE DHX57-RELATED"/>
    <property type="match status" value="1"/>
</dbReference>
<dbReference type="InterPro" id="IPR056890">
    <property type="entry name" value="UBA_DHX29-like"/>
</dbReference>
<dbReference type="PROSITE" id="PS50157">
    <property type="entry name" value="ZINC_FINGER_C2H2_2"/>
    <property type="match status" value="1"/>
</dbReference>
<evidence type="ECO:0000256" key="3">
    <source>
        <dbReference type="ARBA" id="ARBA00022806"/>
    </source>
</evidence>
<keyword evidence="15" id="KW-1185">Reference proteome</keyword>
<dbReference type="GO" id="GO:0005524">
    <property type="term" value="F:ATP binding"/>
    <property type="evidence" value="ECO:0007669"/>
    <property type="project" value="UniProtKB-KW"/>
</dbReference>
<evidence type="ECO:0000256" key="7">
    <source>
        <dbReference type="PROSITE-ProRule" id="PRU00042"/>
    </source>
</evidence>
<evidence type="ECO:0000259" key="11">
    <source>
        <dbReference type="PROSITE" id="PS50908"/>
    </source>
</evidence>
<feature type="compositionally biased region" description="Basic and acidic residues" evidence="8">
    <location>
        <begin position="53"/>
        <end position="78"/>
    </location>
</feature>
<feature type="compositionally biased region" description="Basic residues" evidence="8">
    <location>
        <begin position="540"/>
        <end position="551"/>
    </location>
</feature>
<evidence type="ECO:0000313" key="15">
    <source>
        <dbReference type="Proteomes" id="UP001472866"/>
    </source>
</evidence>
<dbReference type="Gene3D" id="3.30.160.20">
    <property type="match status" value="1"/>
</dbReference>
<feature type="domain" description="UBA" evidence="9">
    <location>
        <begin position="269"/>
        <end position="312"/>
    </location>
</feature>
<dbReference type="SUPFAM" id="SSF46934">
    <property type="entry name" value="UBA-like"/>
    <property type="match status" value="1"/>
</dbReference>
<evidence type="ECO:0000259" key="9">
    <source>
        <dbReference type="PROSITE" id="PS50030"/>
    </source>
</evidence>
<evidence type="ECO:0000256" key="4">
    <source>
        <dbReference type="ARBA" id="ARBA00022840"/>
    </source>
</evidence>
<organism evidence="14 15">
    <name type="scientific">Chloropicon roscoffensis</name>
    <dbReference type="NCBI Taxonomy" id="1461544"/>
    <lineage>
        <taxon>Eukaryota</taxon>
        <taxon>Viridiplantae</taxon>
        <taxon>Chlorophyta</taxon>
        <taxon>Chloropicophyceae</taxon>
        <taxon>Chloropicales</taxon>
        <taxon>Chloropicaceae</taxon>
        <taxon>Chloropicon</taxon>
    </lineage>
</organism>
<dbReference type="InterPro" id="IPR011545">
    <property type="entry name" value="DEAD/DEAH_box_helicase_dom"/>
</dbReference>
<evidence type="ECO:0000256" key="8">
    <source>
        <dbReference type="SAM" id="MobiDB-lite"/>
    </source>
</evidence>
<feature type="domain" description="Helicase ATP-binding" evidence="12">
    <location>
        <begin position="592"/>
        <end position="759"/>
    </location>
</feature>
<dbReference type="PROSITE" id="PS51194">
    <property type="entry name" value="HELICASE_CTER"/>
    <property type="match status" value="1"/>
</dbReference>
<name>A0AAX4NZ49_9CHLO</name>
<keyword evidence="4" id="KW-0067">ATP-binding</keyword>
<dbReference type="Pfam" id="PF24899">
    <property type="entry name" value="UBA_DHX29"/>
    <property type="match status" value="1"/>
</dbReference>
<dbReference type="Pfam" id="PF00271">
    <property type="entry name" value="Helicase_C"/>
    <property type="match status" value="1"/>
</dbReference>
<feature type="region of interest" description="Disordered" evidence="8">
    <location>
        <begin position="523"/>
        <end position="551"/>
    </location>
</feature>
<dbReference type="AlphaFoldDB" id="A0AAX4NZ49"/>
<dbReference type="Proteomes" id="UP001472866">
    <property type="component" value="Chromosome 01"/>
</dbReference>
<dbReference type="InterPro" id="IPR013087">
    <property type="entry name" value="Znf_C2H2_type"/>
</dbReference>
<dbReference type="PROSITE" id="PS50030">
    <property type="entry name" value="UBA"/>
    <property type="match status" value="2"/>
</dbReference>
<dbReference type="GO" id="GO:0003723">
    <property type="term" value="F:RNA binding"/>
    <property type="evidence" value="ECO:0007669"/>
    <property type="project" value="UniProtKB-KW"/>
</dbReference>
<dbReference type="InterPro" id="IPR056328">
    <property type="entry name" value="DSRM_DHX29"/>
</dbReference>
<feature type="domain" description="RWD" evidence="11">
    <location>
        <begin position="400"/>
        <end position="503"/>
    </location>
</feature>
<evidence type="ECO:0000256" key="5">
    <source>
        <dbReference type="ARBA" id="ARBA00022884"/>
    </source>
</evidence>
<feature type="region of interest" description="Disordered" evidence="8">
    <location>
        <begin position="53"/>
        <end position="89"/>
    </location>
</feature>
<dbReference type="Pfam" id="PF24385">
    <property type="entry name" value="DSRM_DHX29"/>
    <property type="match status" value="1"/>
</dbReference>
<keyword evidence="1" id="KW-0547">Nucleotide-binding</keyword>
<evidence type="ECO:0000256" key="1">
    <source>
        <dbReference type="ARBA" id="ARBA00022741"/>
    </source>
</evidence>
<evidence type="ECO:0000259" key="10">
    <source>
        <dbReference type="PROSITE" id="PS50157"/>
    </source>
</evidence>
<dbReference type="InterPro" id="IPR016135">
    <property type="entry name" value="UBQ-conjugating_enzyme/RWD"/>
</dbReference>
<dbReference type="CDD" id="cd17917">
    <property type="entry name" value="DEXHc_RHA-like"/>
    <property type="match status" value="1"/>
</dbReference>